<evidence type="ECO:0000313" key="4">
    <source>
        <dbReference type="EMBL" id="AFM57340.1"/>
    </source>
</evidence>
<dbReference type="InterPro" id="IPR036910">
    <property type="entry name" value="HMG_box_dom_sf"/>
</dbReference>
<evidence type="ECO:0000313" key="6">
    <source>
        <dbReference type="EMBL" id="AFM57342.1"/>
    </source>
</evidence>
<evidence type="ECO:0000313" key="3">
    <source>
        <dbReference type="EMBL" id="AFM57339.1"/>
    </source>
</evidence>
<reference evidence="5" key="1">
    <citation type="journal article" date="2012" name="Fungal Genet. Biol.">
        <title>Phylogenetic and population genetic analyses of Phaeosphaeria nodorum and its close relatives indicate cryptic species and an origin in the Fertile Crescent.</title>
        <authorList>
            <person name="McDonald M.C."/>
            <person name="Razavi M."/>
            <person name="Friesen T.L."/>
            <person name="Brunner P.C."/>
            <person name="McDonald B.A."/>
        </authorList>
    </citation>
    <scope>NUCLEOTIDE SEQUENCE</scope>
    <source>
        <strain evidence="2">R11</strain>
        <strain evidence="3">R12</strain>
        <strain evidence="4">R16</strain>
        <strain evidence="5">R17</strain>
        <strain evidence="6">R18</strain>
    </source>
</reference>
<evidence type="ECO:0000313" key="2">
    <source>
        <dbReference type="EMBL" id="AFM57338.1"/>
    </source>
</evidence>
<feature type="compositionally biased region" description="Basic and acidic residues" evidence="1">
    <location>
        <begin position="28"/>
        <end position="38"/>
    </location>
</feature>
<dbReference type="EMBL" id="JQ758513">
    <property type="protein sequence ID" value="AFM57342.1"/>
    <property type="molecule type" value="Genomic_DNA"/>
</dbReference>
<dbReference type="AlphaFoldDB" id="I6SBA4"/>
<organism evidence="5">
    <name type="scientific">Parastagonospora golestanensis</name>
    <dbReference type="NCBI Taxonomy" id="2818385"/>
    <lineage>
        <taxon>Eukaryota</taxon>
        <taxon>Fungi</taxon>
        <taxon>Dikarya</taxon>
        <taxon>Ascomycota</taxon>
        <taxon>Pezizomycotina</taxon>
        <taxon>Dothideomycetes</taxon>
        <taxon>Pleosporomycetidae</taxon>
        <taxon>Pleosporales</taxon>
        <taxon>Pleosporineae</taxon>
        <taxon>Phaeosphaeriaceae</taxon>
        <taxon>Parastagonospora</taxon>
    </lineage>
</organism>
<name>I6SBA4_9PLEO</name>
<evidence type="ECO:0000313" key="5">
    <source>
        <dbReference type="EMBL" id="AFM57341.1"/>
    </source>
</evidence>
<proteinExistence type="predicted"/>
<dbReference type="EMBL" id="JQ758511">
    <property type="protein sequence ID" value="AFM57340.1"/>
    <property type="molecule type" value="Genomic_DNA"/>
</dbReference>
<feature type="non-terminal residue" evidence="5">
    <location>
        <position position="1"/>
    </location>
</feature>
<dbReference type="EMBL" id="JQ758509">
    <property type="protein sequence ID" value="AFM57338.1"/>
    <property type="molecule type" value="Genomic_DNA"/>
</dbReference>
<sequence length="105" mass="11441">KICSGRWRNLNPEQKAFWDAAGAAAAKEHDRLHPDYRYTPRKPGEKKKRQSRKAKQAAAAAVETQAFSIAPVPEVNLPALGSDINFGTAPGVNHTTAEVDFTSDP</sequence>
<dbReference type="EMBL" id="JQ758512">
    <property type="protein sequence ID" value="AFM57341.1"/>
    <property type="molecule type" value="Genomic_DNA"/>
</dbReference>
<protein>
    <submittedName>
        <fullName evidence="5">MAT1-2</fullName>
    </submittedName>
</protein>
<dbReference type="SUPFAM" id="SSF47095">
    <property type="entry name" value="HMG-box"/>
    <property type="match status" value="1"/>
</dbReference>
<feature type="non-terminal residue" evidence="5">
    <location>
        <position position="105"/>
    </location>
</feature>
<dbReference type="EMBL" id="JQ758510">
    <property type="protein sequence ID" value="AFM57339.1"/>
    <property type="molecule type" value="Genomic_DNA"/>
</dbReference>
<feature type="region of interest" description="Disordered" evidence="1">
    <location>
        <begin position="28"/>
        <end position="58"/>
    </location>
</feature>
<dbReference type="Gene3D" id="1.10.30.10">
    <property type="entry name" value="High mobility group box domain"/>
    <property type="match status" value="1"/>
</dbReference>
<accession>I6SBA4</accession>
<evidence type="ECO:0000256" key="1">
    <source>
        <dbReference type="SAM" id="MobiDB-lite"/>
    </source>
</evidence>
<feature type="compositionally biased region" description="Basic residues" evidence="1">
    <location>
        <begin position="44"/>
        <end position="55"/>
    </location>
</feature>